<organism evidence="2 3">
    <name type="scientific">Streptomyces antimicrobicus</name>
    <dbReference type="NCBI Taxonomy" id="2883108"/>
    <lineage>
        <taxon>Bacteria</taxon>
        <taxon>Bacillati</taxon>
        <taxon>Actinomycetota</taxon>
        <taxon>Actinomycetes</taxon>
        <taxon>Kitasatosporales</taxon>
        <taxon>Streptomycetaceae</taxon>
        <taxon>Streptomyces</taxon>
    </lineage>
</organism>
<dbReference type="RefSeq" id="WP_226728134.1">
    <property type="nucleotide sequence ID" value="NZ_JAJAUY010000061.1"/>
</dbReference>
<reference evidence="2 3" key="1">
    <citation type="submission" date="2021-10" db="EMBL/GenBank/DDBJ databases">
        <title>Streptomyces sp. strain SMC 277, a novel streptomycete isolated from soil.</title>
        <authorList>
            <person name="Chanama M."/>
        </authorList>
    </citation>
    <scope>NUCLEOTIDE SEQUENCE [LARGE SCALE GENOMIC DNA]</scope>
    <source>
        <strain evidence="2 3">SMC 277</strain>
    </source>
</reference>
<comment type="caution">
    <text evidence="2">The sequence shown here is derived from an EMBL/GenBank/DDBJ whole genome shotgun (WGS) entry which is preliminary data.</text>
</comment>
<dbReference type="EMBL" id="JAJAUY010000061">
    <property type="protein sequence ID" value="MCB5181043.1"/>
    <property type="molecule type" value="Genomic_DNA"/>
</dbReference>
<name>A0ABS8B8Z8_9ACTN</name>
<feature type="region of interest" description="Disordered" evidence="1">
    <location>
        <begin position="273"/>
        <end position="293"/>
    </location>
</feature>
<feature type="region of interest" description="Disordered" evidence="1">
    <location>
        <begin position="355"/>
        <end position="386"/>
    </location>
</feature>
<evidence type="ECO:0000313" key="3">
    <source>
        <dbReference type="Proteomes" id="UP001199054"/>
    </source>
</evidence>
<evidence type="ECO:0000256" key="1">
    <source>
        <dbReference type="SAM" id="MobiDB-lite"/>
    </source>
</evidence>
<dbReference type="Proteomes" id="UP001199054">
    <property type="component" value="Unassembled WGS sequence"/>
</dbReference>
<feature type="compositionally biased region" description="Basic and acidic residues" evidence="1">
    <location>
        <begin position="371"/>
        <end position="381"/>
    </location>
</feature>
<evidence type="ECO:0000313" key="2">
    <source>
        <dbReference type="EMBL" id="MCB5181043.1"/>
    </source>
</evidence>
<gene>
    <name evidence="2" type="ORF">LG632_16835</name>
</gene>
<proteinExistence type="predicted"/>
<keyword evidence="3" id="KW-1185">Reference proteome</keyword>
<protein>
    <recommendedName>
        <fullName evidence="4">Lipoprotein</fullName>
    </recommendedName>
</protein>
<accession>A0ABS8B8Z8</accession>
<evidence type="ECO:0008006" key="4">
    <source>
        <dbReference type="Google" id="ProtNLM"/>
    </source>
</evidence>
<sequence>MAFEDELGAALRRAGGAFSPDQRALAAAGEQYGRRLVVRRRVGAVAGALAIAAVAGAGSYAGGLFGGGGQGPAGPARLAAGAVAPSGGGTGGAGPARVGSGAVPAEQMIAVLRQLLPGGSLAETQARGTEDELGPMASGVYDDGRGRAAVSVALQRVAPGTDSAQGLTRCPDKKTAGYDDCSEESLGDGSRLQILRGYEYADRRAPTKLWRAVLVTREGHVVEASEWNAPAEKGAAVSRAEPPLDRRQLRALVTSSQWLPALNDLPAAVDGADGAAEANGAGGADGARRSPSQDPEALALLTGRLAGYGLRIASRGGEGGIVHAVVDDGQGLSLVQVEVQPGFRDPTNAEGSIFRSGGSGGATVTTLPDGTKLRTEQRPGDKGAGGQVWWRVDSLRPDGLRVIVSAFNGAAQEQAPTRAVPALGMEQLKELALQPKWRG</sequence>